<evidence type="ECO:0000313" key="2">
    <source>
        <dbReference type="Proteomes" id="UP000199681"/>
    </source>
</evidence>
<comment type="caution">
    <text evidence="1">The sequence shown here is derived from an EMBL/GenBank/DDBJ whole genome shotgun (WGS) entry which is preliminary data.</text>
</comment>
<reference evidence="1 2" key="1">
    <citation type="submission" date="2016-10" db="EMBL/GenBank/DDBJ databases">
        <authorList>
            <person name="Varghese N."/>
            <person name="Submissions S."/>
        </authorList>
    </citation>
    <scope>NUCLEOTIDE SEQUENCE [LARGE SCALE GENOMIC DNA]</scope>
    <source>
        <strain evidence="1 2">GMCC 1.11211</strain>
    </source>
</reference>
<name>A0ABY1EG25_9MICO</name>
<evidence type="ECO:0000313" key="1">
    <source>
        <dbReference type="EMBL" id="SFH71819.1"/>
    </source>
</evidence>
<dbReference type="RefSeq" id="WP_241994702.1">
    <property type="nucleotide sequence ID" value="NZ_BKAC01000011.1"/>
</dbReference>
<dbReference type="Proteomes" id="UP000199681">
    <property type="component" value="Unassembled WGS sequence"/>
</dbReference>
<proteinExistence type="predicted"/>
<protein>
    <recommendedName>
        <fullName evidence="3">Type 4 fimbrial biogenesis protein PilX N-terminal domain-containing protein</fullName>
    </recommendedName>
</protein>
<sequence>MSAYPFWRPSRRRSTWTPRKRFALLSVFRRLIRREPDERGAALVVVIGLGLLLLTLVATAMTFSVSGSLKASSDQNWNGAMAAAYAGVADYESRLANDNTYYRFGNPAASFSAGSTVTAPSAATENPAFGLGTDGAWDTVTGSDGTASFRYEVDNAAYASSGVLRIRSTGRVGAVARSIVANIRQDGFIDYLYFTVYEMQDPAQSGITTSGCADTYAWAGRPMPSGGTSVCGDIAFGSSDVVNGPAHSNDTMRICGATFNGTITTGDPGAPGANYLKKASDGSDCSGQVFNGGQPTTSPVIAMPATNMQLKQETRTDAGIDAPGCLYTGPTSIVLNSSGTMTIRSPWTKKTRIVGDPATSGSTPAACGLPGTANGQLGSTAGATVPVLNANLLFVQSVPGVVTDPNYMSSTDWPSGQSAATCSVGNGIGFPVTHETAPSARSYDCRKGDAFVMGTLDGTMTIATDNFLYVTGDIIYSDASTDVLGLVAQNAIWVWNPYCDSTHGEVCPGVGLGEGGAILPDNRRIDAAMLSLDHTIQVQNYDRGGNQGVLTINGSLAQKYRGSVRMTNSGGANGYSKNYTYDPRFRYIAPPKFLSPVSARYSVNLLVEVSSAFTARGATVP</sequence>
<evidence type="ECO:0008006" key="3">
    <source>
        <dbReference type="Google" id="ProtNLM"/>
    </source>
</evidence>
<accession>A0ABY1EG25</accession>
<gene>
    <name evidence="1" type="ORF">SAMN05216274_112121</name>
</gene>
<organism evidence="1 2">
    <name type="scientific">Cryobacterium levicorallinum</name>
    <dbReference type="NCBI Taxonomy" id="995038"/>
    <lineage>
        <taxon>Bacteria</taxon>
        <taxon>Bacillati</taxon>
        <taxon>Actinomycetota</taxon>
        <taxon>Actinomycetes</taxon>
        <taxon>Micrococcales</taxon>
        <taxon>Microbacteriaceae</taxon>
        <taxon>Cryobacterium</taxon>
    </lineage>
</organism>
<dbReference type="EMBL" id="FOPW01000012">
    <property type="protein sequence ID" value="SFH71819.1"/>
    <property type="molecule type" value="Genomic_DNA"/>
</dbReference>
<keyword evidence="2" id="KW-1185">Reference proteome</keyword>